<keyword evidence="2" id="KW-0732">Signal</keyword>
<sequence length="483" mass="53565">MLFKDVDVFWVHFLLGLTAVQCEWSVTHSSRRVCGLKGASVVLSCTYQYPWKGRGDTYGGGEWYGEKSQRVIKHSHSNYPDCSLNIDKLSENHTGVYKFRFYTALHLTWITDKTGVVLSITDLQVKEEAVSRKQNQIKVTCSTSCILGSEYVWYKNGQILQGKTTASILLDSTKLPEKGNYYCAVRGYAAHRSPAQSLQVMVTSAAVTEGERVTLTCSTTCTLSDHPTFTWFKNSLIHKRTTDKNLHFDLVQGHDSGNYSCAVRGHESVASIDVFLYVRYEPKNVSVSLSPSGEIEEGTLVTLTCSSDANPPVHTYTWHFTTPARWSVMGTGESLTFNMTPVHSGLYHCEAQNEVGSHNSTDVLLDVKKEEDAAWPVNAGIIIFMVIVILLALGIVSLRKRGAKSTANTQRALENAQSDLTTVYSIISAHTLPSDLTQRVGSHGLGDVQYASVRFSRTRRQEASSRGLEDCVVYSNVRDLSQS</sequence>
<dbReference type="Pfam" id="PF13895">
    <property type="entry name" value="Ig_2"/>
    <property type="match status" value="1"/>
</dbReference>
<proteinExistence type="predicted"/>
<evidence type="ECO:0000313" key="5">
    <source>
        <dbReference type="Proteomes" id="UP000823561"/>
    </source>
</evidence>
<keyword evidence="1" id="KW-0472">Membrane</keyword>
<keyword evidence="5" id="KW-1185">Reference proteome</keyword>
<gene>
    <name evidence="4" type="ORF">AALO_G00102180</name>
</gene>
<dbReference type="InterPro" id="IPR007110">
    <property type="entry name" value="Ig-like_dom"/>
</dbReference>
<reference evidence="4" key="1">
    <citation type="submission" date="2020-10" db="EMBL/GenBank/DDBJ databases">
        <title>Chromosome-scale genome assembly of the Allis shad, Alosa alosa.</title>
        <authorList>
            <person name="Margot Z."/>
            <person name="Christophe K."/>
            <person name="Cabau C."/>
            <person name="Louis A."/>
            <person name="Berthelot C."/>
            <person name="Parey E."/>
            <person name="Roest Crollius H."/>
            <person name="Montfort J."/>
            <person name="Robinson-Rechavi M."/>
            <person name="Bucao C."/>
            <person name="Bouchez O."/>
            <person name="Gislard M."/>
            <person name="Lluch J."/>
            <person name="Milhes M."/>
            <person name="Lampietro C."/>
            <person name="Lopez Roques C."/>
            <person name="Donnadieu C."/>
            <person name="Braasch I."/>
            <person name="Desvignes T."/>
            <person name="Postlethwait J."/>
            <person name="Bobe J."/>
            <person name="Guiguen Y."/>
        </authorList>
    </citation>
    <scope>NUCLEOTIDE SEQUENCE</scope>
    <source>
        <strain evidence="4">M-15738</strain>
        <tissue evidence="4">Blood</tissue>
    </source>
</reference>
<dbReference type="Pfam" id="PF13927">
    <property type="entry name" value="Ig_3"/>
    <property type="match status" value="1"/>
</dbReference>
<feature type="chain" id="PRO_5043551815" description="Ig-like domain-containing protein" evidence="2">
    <location>
        <begin position="23"/>
        <end position="483"/>
    </location>
</feature>
<name>A0AAV6GYB8_9TELE</name>
<feature type="domain" description="Ig-like" evidence="3">
    <location>
        <begin position="118"/>
        <end position="185"/>
    </location>
</feature>
<accession>A0AAV6GYB8</accession>
<feature type="transmembrane region" description="Helical" evidence="1">
    <location>
        <begin position="373"/>
        <end position="396"/>
    </location>
</feature>
<dbReference type="PANTHER" id="PTHR46013">
    <property type="entry name" value="VASCULAR CELL ADHESION MOLECULE 1"/>
    <property type="match status" value="1"/>
</dbReference>
<feature type="signal peptide" evidence="2">
    <location>
        <begin position="1"/>
        <end position="22"/>
    </location>
</feature>
<dbReference type="InterPro" id="IPR036179">
    <property type="entry name" value="Ig-like_dom_sf"/>
</dbReference>
<dbReference type="PANTHER" id="PTHR46013:SF4">
    <property type="entry name" value="B-CELL RECEPTOR CD22-RELATED"/>
    <property type="match status" value="1"/>
</dbReference>
<dbReference type="SUPFAM" id="SSF48726">
    <property type="entry name" value="Immunoglobulin"/>
    <property type="match status" value="4"/>
</dbReference>
<comment type="caution">
    <text evidence="4">The sequence shown here is derived from an EMBL/GenBank/DDBJ whole genome shotgun (WGS) entry which is preliminary data.</text>
</comment>
<keyword evidence="1" id="KW-1133">Transmembrane helix</keyword>
<evidence type="ECO:0000259" key="3">
    <source>
        <dbReference type="PROSITE" id="PS50835"/>
    </source>
</evidence>
<evidence type="ECO:0000313" key="4">
    <source>
        <dbReference type="EMBL" id="KAG5278735.1"/>
    </source>
</evidence>
<dbReference type="Proteomes" id="UP000823561">
    <property type="component" value="Chromosome 7"/>
</dbReference>
<dbReference type="SMART" id="SM00408">
    <property type="entry name" value="IGc2"/>
    <property type="match status" value="3"/>
</dbReference>
<organism evidence="4 5">
    <name type="scientific">Alosa alosa</name>
    <name type="common">allis shad</name>
    <dbReference type="NCBI Taxonomy" id="278164"/>
    <lineage>
        <taxon>Eukaryota</taxon>
        <taxon>Metazoa</taxon>
        <taxon>Chordata</taxon>
        <taxon>Craniata</taxon>
        <taxon>Vertebrata</taxon>
        <taxon>Euteleostomi</taxon>
        <taxon>Actinopterygii</taxon>
        <taxon>Neopterygii</taxon>
        <taxon>Teleostei</taxon>
        <taxon>Clupei</taxon>
        <taxon>Clupeiformes</taxon>
        <taxon>Clupeoidei</taxon>
        <taxon>Clupeidae</taxon>
        <taxon>Alosa</taxon>
    </lineage>
</organism>
<feature type="domain" description="Ig-like" evidence="3">
    <location>
        <begin position="194"/>
        <end position="273"/>
    </location>
</feature>
<protein>
    <recommendedName>
        <fullName evidence="3">Ig-like domain-containing protein</fullName>
    </recommendedName>
</protein>
<keyword evidence="1" id="KW-0812">Transmembrane</keyword>
<evidence type="ECO:0000256" key="2">
    <source>
        <dbReference type="SAM" id="SignalP"/>
    </source>
</evidence>
<dbReference type="InterPro" id="IPR013783">
    <property type="entry name" value="Ig-like_fold"/>
</dbReference>
<dbReference type="EMBL" id="JADWDJ010000007">
    <property type="protein sequence ID" value="KAG5278735.1"/>
    <property type="molecule type" value="Genomic_DNA"/>
</dbReference>
<dbReference type="InterPro" id="IPR003599">
    <property type="entry name" value="Ig_sub"/>
</dbReference>
<dbReference type="PROSITE" id="PS50835">
    <property type="entry name" value="IG_LIKE"/>
    <property type="match status" value="3"/>
</dbReference>
<dbReference type="InterPro" id="IPR003598">
    <property type="entry name" value="Ig_sub2"/>
</dbReference>
<feature type="domain" description="Ig-like" evidence="3">
    <location>
        <begin position="282"/>
        <end position="366"/>
    </location>
</feature>
<evidence type="ECO:0000256" key="1">
    <source>
        <dbReference type="SAM" id="Phobius"/>
    </source>
</evidence>
<dbReference type="Gene3D" id="2.60.40.10">
    <property type="entry name" value="Immunoglobulins"/>
    <property type="match status" value="4"/>
</dbReference>
<dbReference type="AlphaFoldDB" id="A0AAV6GYB8"/>
<dbReference type="SMART" id="SM00409">
    <property type="entry name" value="IG"/>
    <property type="match status" value="4"/>
</dbReference>